<dbReference type="GO" id="GO:0070062">
    <property type="term" value="C:extracellular exosome"/>
    <property type="evidence" value="ECO:0007669"/>
    <property type="project" value="TreeGrafter"/>
</dbReference>
<dbReference type="GO" id="GO:0033691">
    <property type="term" value="F:sialic acid binding"/>
    <property type="evidence" value="ECO:0007669"/>
    <property type="project" value="TreeGrafter"/>
</dbReference>
<feature type="domain" description="Ig-like" evidence="3">
    <location>
        <begin position="204"/>
        <end position="287"/>
    </location>
</feature>
<evidence type="ECO:0000256" key="1">
    <source>
        <dbReference type="SAM" id="MobiDB-lite"/>
    </source>
</evidence>
<evidence type="ECO:0000313" key="4">
    <source>
        <dbReference type="Ensembl" id="ENSLBEP00000032445.1"/>
    </source>
</evidence>
<dbReference type="GO" id="GO:0005769">
    <property type="term" value="C:early endosome"/>
    <property type="evidence" value="ECO:0007669"/>
    <property type="project" value="TreeGrafter"/>
</dbReference>
<keyword evidence="2" id="KW-0472">Membrane</keyword>
<dbReference type="PANTHER" id="PTHR46958">
    <property type="entry name" value="B-CELL RECEPTOR CD22"/>
    <property type="match status" value="1"/>
</dbReference>
<proteinExistence type="predicted"/>
<organism evidence="4 5">
    <name type="scientific">Labrus bergylta</name>
    <name type="common">ballan wrasse</name>
    <dbReference type="NCBI Taxonomy" id="56723"/>
    <lineage>
        <taxon>Eukaryota</taxon>
        <taxon>Metazoa</taxon>
        <taxon>Chordata</taxon>
        <taxon>Craniata</taxon>
        <taxon>Vertebrata</taxon>
        <taxon>Euteleostomi</taxon>
        <taxon>Actinopterygii</taxon>
        <taxon>Neopterygii</taxon>
        <taxon>Teleostei</taxon>
        <taxon>Neoteleostei</taxon>
        <taxon>Acanthomorphata</taxon>
        <taxon>Eupercaria</taxon>
        <taxon>Labriformes</taxon>
        <taxon>Labridae</taxon>
        <taxon>Labrus</taxon>
    </lineage>
</organism>
<dbReference type="SMART" id="SM00408">
    <property type="entry name" value="IGc2"/>
    <property type="match status" value="4"/>
</dbReference>
<dbReference type="InterPro" id="IPR003599">
    <property type="entry name" value="Ig_sub"/>
</dbReference>
<dbReference type="InterPro" id="IPR003598">
    <property type="entry name" value="Ig_sub2"/>
</dbReference>
<feature type="region of interest" description="Disordered" evidence="1">
    <location>
        <begin position="641"/>
        <end position="672"/>
    </location>
</feature>
<dbReference type="PANTHER" id="PTHR46958:SF1">
    <property type="entry name" value="B-CELL RECEPTOR CD22"/>
    <property type="match status" value="1"/>
</dbReference>
<dbReference type="PROSITE" id="PS50835">
    <property type="entry name" value="IG_LIKE"/>
    <property type="match status" value="5"/>
</dbReference>
<dbReference type="GO" id="GO:0042609">
    <property type="term" value="F:CD4 receptor binding"/>
    <property type="evidence" value="ECO:0007669"/>
    <property type="project" value="TreeGrafter"/>
</dbReference>
<dbReference type="Gene3D" id="2.60.40.10">
    <property type="entry name" value="Immunoglobulins"/>
    <property type="match status" value="6"/>
</dbReference>
<feature type="region of interest" description="Disordered" evidence="1">
    <location>
        <begin position="754"/>
        <end position="816"/>
    </location>
</feature>
<sequence length="816" mass="91530">MISLRCSTLSSCPSNLKIEGLPSEPFAPDLHKEGNQKIVSKQISANWQDDGKELSCQTKDNKDAYLIRKISLTVEYAPKETQGRRFPVDGTVTEGQSVTLNCSAKGHPDPTFTWFKTEQNHQGHPGAEWKFSSIHGSDSGVYHCEAENKHGKLKSQPVRIDVQYKPEVEVNTSKTSSPDTFTQTTNTVGTGTSALLNMKVRYSPRNTHISISEKDTEVKVGQSLTFTCITDAYPPPTSYSWYIETDSSQSKSCATYNNSLRLESVNRTNEACYKCNATNSIGTGDISQPVCIRVLYQPTIPELSMVDVVSEGHPTTINCTVESFPLSQLTLKKTQSSNPKSPELGFTHPRTRQKSNYLQLTFNVTSAHRGFYTCEANNSIGWKKSVTKQLVVKYHPEDVKVQAHPDVEVHENTLLTLNCTAHSHPRVTAVTWMKTTHGKSEIIGGNRIFTVKSVSTSDEGLYSCAATNEMGTGKSQQKEIKVMYAPKQTKIMKGAEQQGRDGTRFVTLSCSSHSYPQVTHFEWYKKIEAEKRDEKVSDHQTYTVFSDKPGVYYCIAKNEINQKSSDPVQMFVDRVFVKVLIIVFFLIIIVMIVIFFVYRHKKNKSIERGHGNTQPRFDHLPIQGLWIGATRRNLMTDPVMAEPSRSRDDLLPDQPCRSKGQRRRPCPDNTPASDTNVVYCTVNHPAQNQGPSGAMPTKQKAGLTQDESLNYTSLHFGKKQKNECAKAEVDVVYAMVTKKKPTLKNEQENLEDYENTRTANGARFQTPPNNDSDTSEDEVELNYSQVSFKAKPGHQQAYEDSSTSDEEDIQYSDVKF</sequence>
<dbReference type="GeneTree" id="ENSGT00940000165428"/>
<feature type="transmembrane region" description="Helical" evidence="2">
    <location>
        <begin position="575"/>
        <end position="598"/>
    </location>
</feature>
<keyword evidence="5" id="KW-1185">Reference proteome</keyword>
<dbReference type="Pfam" id="PF13895">
    <property type="entry name" value="Ig_2"/>
    <property type="match status" value="1"/>
</dbReference>
<dbReference type="SUPFAM" id="SSF48726">
    <property type="entry name" value="Immunoglobulin"/>
    <property type="match status" value="5"/>
</dbReference>
<feature type="domain" description="Ig-like" evidence="3">
    <location>
        <begin position="78"/>
        <end position="161"/>
    </location>
</feature>
<protein>
    <submittedName>
        <fullName evidence="4">B-cell receptor CD22-like</fullName>
    </submittedName>
</protein>
<feature type="domain" description="Ig-like" evidence="3">
    <location>
        <begin position="396"/>
        <end position="481"/>
    </location>
</feature>
<dbReference type="InterPro" id="IPR013783">
    <property type="entry name" value="Ig-like_fold"/>
</dbReference>
<dbReference type="GO" id="GO:0055037">
    <property type="term" value="C:recycling endosome"/>
    <property type="evidence" value="ECO:0007669"/>
    <property type="project" value="TreeGrafter"/>
</dbReference>
<feature type="region of interest" description="Disordered" evidence="1">
    <location>
        <begin position="683"/>
        <end position="702"/>
    </location>
</feature>
<keyword evidence="2" id="KW-1133">Transmembrane helix</keyword>
<dbReference type="Pfam" id="PF13927">
    <property type="entry name" value="Ig_3"/>
    <property type="match status" value="3"/>
</dbReference>
<reference evidence="4" key="2">
    <citation type="submission" date="2025-09" db="UniProtKB">
        <authorList>
            <consortium name="Ensembl"/>
        </authorList>
    </citation>
    <scope>IDENTIFICATION</scope>
</reference>
<dbReference type="GO" id="GO:0030888">
    <property type="term" value="P:regulation of B cell proliferation"/>
    <property type="evidence" value="ECO:0007669"/>
    <property type="project" value="TreeGrafter"/>
</dbReference>
<keyword evidence="2" id="KW-0812">Transmembrane</keyword>
<dbReference type="STRING" id="56723.ENSLBEP00000032445"/>
<feature type="domain" description="Ig-like" evidence="3">
    <location>
        <begin position="301"/>
        <end position="387"/>
    </location>
</feature>
<evidence type="ECO:0000256" key="2">
    <source>
        <dbReference type="SAM" id="Phobius"/>
    </source>
</evidence>
<dbReference type="Proteomes" id="UP000261660">
    <property type="component" value="Unplaced"/>
</dbReference>
<dbReference type="GO" id="GO:0019903">
    <property type="term" value="F:protein phosphatase binding"/>
    <property type="evidence" value="ECO:0007669"/>
    <property type="project" value="TreeGrafter"/>
</dbReference>
<dbReference type="CDD" id="cd00096">
    <property type="entry name" value="Ig"/>
    <property type="match status" value="1"/>
</dbReference>
<reference evidence="4" key="1">
    <citation type="submission" date="2025-08" db="UniProtKB">
        <authorList>
            <consortium name="Ensembl"/>
        </authorList>
    </citation>
    <scope>IDENTIFICATION</scope>
</reference>
<dbReference type="FunCoup" id="A0A3Q3NDT8">
    <property type="interactions" value="586"/>
</dbReference>
<dbReference type="AlphaFoldDB" id="A0A3Q3NDT8"/>
<evidence type="ECO:0000259" key="3">
    <source>
        <dbReference type="PROSITE" id="PS50835"/>
    </source>
</evidence>
<evidence type="ECO:0000313" key="5">
    <source>
        <dbReference type="Proteomes" id="UP000261660"/>
    </source>
</evidence>
<dbReference type="InterPro" id="IPR007110">
    <property type="entry name" value="Ig-like_dom"/>
</dbReference>
<name>A0A3Q3NDT8_9LABR</name>
<feature type="domain" description="Ig-like" evidence="3">
    <location>
        <begin position="486"/>
        <end position="569"/>
    </location>
</feature>
<dbReference type="SMART" id="SM00409">
    <property type="entry name" value="IG"/>
    <property type="match status" value="5"/>
</dbReference>
<dbReference type="Ensembl" id="ENSLBET00000033892.1">
    <property type="protein sequence ID" value="ENSLBEP00000032445.1"/>
    <property type="gene ID" value="ENSLBEG00000024461.1"/>
</dbReference>
<dbReference type="GO" id="GO:0009897">
    <property type="term" value="C:external side of plasma membrane"/>
    <property type="evidence" value="ECO:0007669"/>
    <property type="project" value="TreeGrafter"/>
</dbReference>
<dbReference type="InParanoid" id="A0A3Q3NDT8"/>
<dbReference type="GO" id="GO:0042113">
    <property type="term" value="P:B cell activation"/>
    <property type="evidence" value="ECO:0007669"/>
    <property type="project" value="TreeGrafter"/>
</dbReference>
<dbReference type="InterPro" id="IPR036179">
    <property type="entry name" value="Ig-like_dom_sf"/>
</dbReference>
<dbReference type="GO" id="GO:0050859">
    <property type="term" value="P:negative regulation of B cell receptor signaling pathway"/>
    <property type="evidence" value="ECO:0007669"/>
    <property type="project" value="TreeGrafter"/>
</dbReference>
<accession>A0A3Q3NDT8</accession>